<sequence length="287" mass="31908">MNGASERDHGYARYKLDGCRCYRCGFAVSQYNAARERAIAYGTWAPYVDAETVRQHLRNLQACGAGLRSVAAASGVDRKRLQAILTGRPERRTGPQERVRPALATAVLAVEPTLEVLGAATVINAVGTHRRLQALVYAGWPQHHLAAALGWTDVNFSALLRRQQVTVRTARAVRDLYDQRWKSDPREHGVDAQAYSRARNHARRLNWQPVGAWDDDTIDEAGAEPYTGSETPVWLAAVEDALELEADGFTRQQAADRLGIQRSTLDTWMSRYRNRPAQAATEQEATA</sequence>
<dbReference type="Pfam" id="PF13384">
    <property type="entry name" value="HTH_23"/>
    <property type="match status" value="1"/>
</dbReference>
<evidence type="ECO:0000313" key="2">
    <source>
        <dbReference type="Proteomes" id="UP000636661"/>
    </source>
</evidence>
<dbReference type="Gene3D" id="1.10.10.60">
    <property type="entry name" value="Homeodomain-like"/>
    <property type="match status" value="1"/>
</dbReference>
<reference evidence="1" key="2">
    <citation type="submission" date="2020-09" db="EMBL/GenBank/DDBJ databases">
        <authorList>
            <person name="Sun Q."/>
            <person name="Ohkuma M."/>
        </authorList>
    </citation>
    <scope>NUCLEOTIDE SEQUENCE</scope>
    <source>
        <strain evidence="1">JCM 4391</strain>
    </source>
</reference>
<gene>
    <name evidence="1" type="ORF">GCM10010274_58380</name>
</gene>
<proteinExistence type="predicted"/>
<keyword evidence="2" id="KW-1185">Reference proteome</keyword>
<name>A0A918I346_9ACTN</name>
<evidence type="ECO:0000313" key="1">
    <source>
        <dbReference type="EMBL" id="GGU61935.1"/>
    </source>
</evidence>
<organism evidence="1 2">
    <name type="scientific">Streptomyces lavendofoliae</name>
    <dbReference type="NCBI Taxonomy" id="67314"/>
    <lineage>
        <taxon>Bacteria</taxon>
        <taxon>Bacillati</taxon>
        <taxon>Actinomycetota</taxon>
        <taxon>Actinomycetes</taxon>
        <taxon>Kitasatosporales</taxon>
        <taxon>Streptomycetaceae</taxon>
        <taxon>Streptomyces</taxon>
    </lineage>
</organism>
<accession>A0A918I346</accession>
<comment type="caution">
    <text evidence="1">The sequence shown here is derived from an EMBL/GenBank/DDBJ whole genome shotgun (WGS) entry which is preliminary data.</text>
</comment>
<reference evidence="1" key="1">
    <citation type="journal article" date="2014" name="Int. J. Syst. Evol. Microbiol.">
        <title>Complete genome sequence of Corynebacterium casei LMG S-19264T (=DSM 44701T), isolated from a smear-ripened cheese.</title>
        <authorList>
            <consortium name="US DOE Joint Genome Institute (JGI-PGF)"/>
            <person name="Walter F."/>
            <person name="Albersmeier A."/>
            <person name="Kalinowski J."/>
            <person name="Ruckert C."/>
        </authorList>
    </citation>
    <scope>NUCLEOTIDE SEQUENCE</scope>
    <source>
        <strain evidence="1">JCM 4391</strain>
    </source>
</reference>
<dbReference type="RefSeq" id="WP_189554273.1">
    <property type="nucleotide sequence ID" value="NZ_BMTP01000020.1"/>
</dbReference>
<protein>
    <submittedName>
        <fullName evidence="1">Uncharacterized protein</fullName>
    </submittedName>
</protein>
<dbReference type="AlphaFoldDB" id="A0A918I346"/>
<dbReference type="Proteomes" id="UP000636661">
    <property type="component" value="Unassembled WGS sequence"/>
</dbReference>
<dbReference type="EMBL" id="BMTP01000020">
    <property type="protein sequence ID" value="GGU61935.1"/>
    <property type="molecule type" value="Genomic_DNA"/>
</dbReference>